<dbReference type="OrthoDB" id="3353407at2759"/>
<sequence length="113" mass="12939">MDTRFTGHVGKMLQAFDTFGREQPYKQARERTSWDYMSSIHGTYRDFSATINQSLHGGATIWGVDEVQKVKPIGPTLSLKPEEDDFQIGLGRDADLLLFGQLNDARRFERQED</sequence>
<dbReference type="PANTHER" id="PTHR36205">
    <property type="entry name" value="CHROMOSOME 19, WHOLE GENOME SHOTGUN SEQUENCE"/>
    <property type="match status" value="1"/>
</dbReference>
<dbReference type="EMBL" id="ML992694">
    <property type="protein sequence ID" value="KAF2208382.1"/>
    <property type="molecule type" value="Genomic_DNA"/>
</dbReference>
<gene>
    <name evidence="1" type="ORF">CERZMDRAFT_87766</name>
</gene>
<keyword evidence="2" id="KW-1185">Reference proteome</keyword>
<dbReference type="PANTHER" id="PTHR36205:SF2">
    <property type="entry name" value="MAJOR FACILITATOR SUPERFAMILY TRANSPORTER"/>
    <property type="match status" value="1"/>
</dbReference>
<evidence type="ECO:0000313" key="1">
    <source>
        <dbReference type="EMBL" id="KAF2208382.1"/>
    </source>
</evidence>
<protein>
    <submittedName>
        <fullName evidence="1">Uncharacterized protein</fullName>
    </submittedName>
</protein>
<proteinExistence type="predicted"/>
<dbReference type="Proteomes" id="UP000799539">
    <property type="component" value="Unassembled WGS sequence"/>
</dbReference>
<dbReference type="Pfam" id="PF11885">
    <property type="entry name" value="DUF3405"/>
    <property type="match status" value="1"/>
</dbReference>
<reference evidence="1" key="1">
    <citation type="journal article" date="2020" name="Stud. Mycol.">
        <title>101 Dothideomycetes genomes: a test case for predicting lifestyles and emergence of pathogens.</title>
        <authorList>
            <person name="Haridas S."/>
            <person name="Albert R."/>
            <person name="Binder M."/>
            <person name="Bloem J."/>
            <person name="Labutti K."/>
            <person name="Salamov A."/>
            <person name="Andreopoulos B."/>
            <person name="Baker S."/>
            <person name="Barry K."/>
            <person name="Bills G."/>
            <person name="Bluhm B."/>
            <person name="Cannon C."/>
            <person name="Castanera R."/>
            <person name="Culley D."/>
            <person name="Daum C."/>
            <person name="Ezra D."/>
            <person name="Gonzalez J."/>
            <person name="Henrissat B."/>
            <person name="Kuo A."/>
            <person name="Liang C."/>
            <person name="Lipzen A."/>
            <person name="Lutzoni F."/>
            <person name="Magnuson J."/>
            <person name="Mondo S."/>
            <person name="Nolan M."/>
            <person name="Ohm R."/>
            <person name="Pangilinan J."/>
            <person name="Park H.-J."/>
            <person name="Ramirez L."/>
            <person name="Alfaro M."/>
            <person name="Sun H."/>
            <person name="Tritt A."/>
            <person name="Yoshinaga Y."/>
            <person name="Zwiers L.-H."/>
            <person name="Turgeon B."/>
            <person name="Goodwin S."/>
            <person name="Spatafora J."/>
            <person name="Crous P."/>
            <person name="Grigoriev I."/>
        </authorList>
    </citation>
    <scope>NUCLEOTIDE SEQUENCE</scope>
    <source>
        <strain evidence="1">SCOH1-5</strain>
    </source>
</reference>
<dbReference type="AlphaFoldDB" id="A0A6A6F3K8"/>
<name>A0A6A6F3K8_9PEZI</name>
<dbReference type="InterPro" id="IPR021822">
    <property type="entry name" value="DUF3405"/>
</dbReference>
<organism evidence="1 2">
    <name type="scientific">Cercospora zeae-maydis SCOH1-5</name>
    <dbReference type="NCBI Taxonomy" id="717836"/>
    <lineage>
        <taxon>Eukaryota</taxon>
        <taxon>Fungi</taxon>
        <taxon>Dikarya</taxon>
        <taxon>Ascomycota</taxon>
        <taxon>Pezizomycotina</taxon>
        <taxon>Dothideomycetes</taxon>
        <taxon>Dothideomycetidae</taxon>
        <taxon>Mycosphaerellales</taxon>
        <taxon>Mycosphaerellaceae</taxon>
        <taxon>Cercospora</taxon>
    </lineage>
</organism>
<evidence type="ECO:0000313" key="2">
    <source>
        <dbReference type="Proteomes" id="UP000799539"/>
    </source>
</evidence>
<accession>A0A6A6F3K8</accession>